<proteinExistence type="inferred from homology"/>
<comment type="similarity">
    <text evidence="5 7">Belongs to the DEAD box helicase family.</text>
</comment>
<dbReference type="CDD" id="cd00268">
    <property type="entry name" value="DEADc"/>
    <property type="match status" value="1"/>
</dbReference>
<dbReference type="InterPro" id="IPR011545">
    <property type="entry name" value="DEAD/DEAH_box_helicase_dom"/>
</dbReference>
<dbReference type="SMART" id="SM00487">
    <property type="entry name" value="DEXDc"/>
    <property type="match status" value="1"/>
</dbReference>
<feature type="compositionally biased region" description="Basic residues" evidence="8">
    <location>
        <begin position="391"/>
        <end position="400"/>
    </location>
</feature>
<dbReference type="PROSITE" id="PS51195">
    <property type="entry name" value="Q_MOTIF"/>
    <property type="match status" value="1"/>
</dbReference>
<keyword evidence="1 7" id="KW-0547">Nucleotide-binding</keyword>
<dbReference type="Pfam" id="PF00271">
    <property type="entry name" value="Helicase_C"/>
    <property type="match status" value="1"/>
</dbReference>
<evidence type="ECO:0000313" key="13">
    <source>
        <dbReference type="Proteomes" id="UP000662678"/>
    </source>
</evidence>
<feature type="domain" description="DEAD-box RNA helicase Q" evidence="11">
    <location>
        <begin position="1"/>
        <end position="29"/>
    </location>
</feature>
<evidence type="ECO:0000256" key="3">
    <source>
        <dbReference type="ARBA" id="ARBA00022806"/>
    </source>
</evidence>
<accession>A0ABQ3HCG4</accession>
<dbReference type="CDD" id="cd18787">
    <property type="entry name" value="SF2_C_DEAD"/>
    <property type="match status" value="1"/>
</dbReference>
<dbReference type="Pfam" id="PF00270">
    <property type="entry name" value="DEAD"/>
    <property type="match status" value="1"/>
</dbReference>
<dbReference type="InterPro" id="IPR000629">
    <property type="entry name" value="RNA-helicase_DEAD-box_CS"/>
</dbReference>
<dbReference type="PANTHER" id="PTHR47959:SF13">
    <property type="entry name" value="ATP-DEPENDENT RNA HELICASE RHLE"/>
    <property type="match status" value="1"/>
</dbReference>
<keyword evidence="4 7" id="KW-0067">ATP-binding</keyword>
<dbReference type="SUPFAM" id="SSF52540">
    <property type="entry name" value="P-loop containing nucleoside triphosphate hydrolases"/>
    <property type="match status" value="2"/>
</dbReference>
<evidence type="ECO:0000256" key="8">
    <source>
        <dbReference type="SAM" id="MobiDB-lite"/>
    </source>
</evidence>
<evidence type="ECO:0000256" key="1">
    <source>
        <dbReference type="ARBA" id="ARBA00022741"/>
    </source>
</evidence>
<dbReference type="InterPro" id="IPR027417">
    <property type="entry name" value="P-loop_NTPase"/>
</dbReference>
<dbReference type="GO" id="GO:0004386">
    <property type="term" value="F:helicase activity"/>
    <property type="evidence" value="ECO:0007669"/>
    <property type="project" value="UniProtKB-KW"/>
</dbReference>
<name>A0ABQ3HCG4_9NEIS</name>
<dbReference type="SMART" id="SM00490">
    <property type="entry name" value="HELICc"/>
    <property type="match status" value="1"/>
</dbReference>
<gene>
    <name evidence="12" type="primary">rhlE</name>
    <name evidence="12" type="ORF">GCM10011419_20020</name>
</gene>
<evidence type="ECO:0000256" key="5">
    <source>
        <dbReference type="ARBA" id="ARBA00038437"/>
    </source>
</evidence>
<dbReference type="InterPro" id="IPR001650">
    <property type="entry name" value="Helicase_C-like"/>
</dbReference>
<dbReference type="PROSITE" id="PS51192">
    <property type="entry name" value="HELICASE_ATP_BIND_1"/>
    <property type="match status" value="1"/>
</dbReference>
<dbReference type="InterPro" id="IPR050079">
    <property type="entry name" value="DEAD_box_RNA_helicase"/>
</dbReference>
<evidence type="ECO:0000256" key="2">
    <source>
        <dbReference type="ARBA" id="ARBA00022801"/>
    </source>
</evidence>
<evidence type="ECO:0000256" key="6">
    <source>
        <dbReference type="PROSITE-ProRule" id="PRU00552"/>
    </source>
</evidence>
<evidence type="ECO:0000259" key="9">
    <source>
        <dbReference type="PROSITE" id="PS51192"/>
    </source>
</evidence>
<dbReference type="PANTHER" id="PTHR47959">
    <property type="entry name" value="ATP-DEPENDENT RNA HELICASE RHLE-RELATED"/>
    <property type="match status" value="1"/>
</dbReference>
<feature type="compositionally biased region" description="Low complexity" evidence="8">
    <location>
        <begin position="403"/>
        <end position="417"/>
    </location>
</feature>
<evidence type="ECO:0000313" key="12">
    <source>
        <dbReference type="EMBL" id="GHD78235.1"/>
    </source>
</evidence>
<feature type="region of interest" description="Disordered" evidence="8">
    <location>
        <begin position="371"/>
        <end position="417"/>
    </location>
</feature>
<evidence type="ECO:0000259" key="11">
    <source>
        <dbReference type="PROSITE" id="PS51195"/>
    </source>
</evidence>
<keyword evidence="13" id="KW-1185">Reference proteome</keyword>
<dbReference type="PROSITE" id="PS51194">
    <property type="entry name" value="HELICASE_CTER"/>
    <property type="match status" value="1"/>
</dbReference>
<dbReference type="InterPro" id="IPR044742">
    <property type="entry name" value="DEAD/DEAH_RhlB"/>
</dbReference>
<dbReference type="InterPro" id="IPR014001">
    <property type="entry name" value="Helicase_ATP-bd"/>
</dbReference>
<evidence type="ECO:0000256" key="7">
    <source>
        <dbReference type="RuleBase" id="RU000492"/>
    </source>
</evidence>
<dbReference type="Proteomes" id="UP000662678">
    <property type="component" value="Unassembled WGS sequence"/>
</dbReference>
<dbReference type="Gene3D" id="3.40.50.300">
    <property type="entry name" value="P-loop containing nucleotide triphosphate hydrolases"/>
    <property type="match status" value="2"/>
</dbReference>
<organism evidence="12 13">
    <name type="scientific">Vogesella fluminis</name>
    <dbReference type="NCBI Taxonomy" id="1069161"/>
    <lineage>
        <taxon>Bacteria</taxon>
        <taxon>Pseudomonadati</taxon>
        <taxon>Pseudomonadota</taxon>
        <taxon>Betaproteobacteria</taxon>
        <taxon>Neisseriales</taxon>
        <taxon>Chromobacteriaceae</taxon>
        <taxon>Vogesella</taxon>
    </lineage>
</organism>
<feature type="domain" description="Helicase C-terminal" evidence="10">
    <location>
        <begin position="214"/>
        <end position="376"/>
    </location>
</feature>
<reference evidence="13" key="1">
    <citation type="journal article" date="2019" name="Int. J. Syst. Evol. Microbiol.">
        <title>The Global Catalogue of Microorganisms (GCM) 10K type strain sequencing project: providing services to taxonomists for standard genome sequencing and annotation.</title>
        <authorList>
            <consortium name="The Broad Institute Genomics Platform"/>
            <consortium name="The Broad Institute Genome Sequencing Center for Infectious Disease"/>
            <person name="Wu L."/>
            <person name="Ma J."/>
        </authorList>
    </citation>
    <scope>NUCLEOTIDE SEQUENCE [LARGE SCALE GENOMIC DNA]</scope>
    <source>
        <strain evidence="13">KCTC 23713</strain>
    </source>
</reference>
<keyword evidence="3 7" id="KW-0347">Helicase</keyword>
<dbReference type="InterPro" id="IPR014014">
    <property type="entry name" value="RNA_helicase_DEAD_Q_motif"/>
</dbReference>
<comment type="caution">
    <text evidence="12">The sequence shown here is derived from an EMBL/GenBank/DDBJ whole genome shotgun (WGS) entry which is preliminary data.</text>
</comment>
<evidence type="ECO:0000256" key="4">
    <source>
        <dbReference type="ARBA" id="ARBA00022840"/>
    </source>
</evidence>
<dbReference type="RefSeq" id="WP_189353511.1">
    <property type="nucleotide sequence ID" value="NZ_BMYP01000023.1"/>
</dbReference>
<protein>
    <submittedName>
        <fullName evidence="12">RNA helicase</fullName>
    </submittedName>
</protein>
<keyword evidence="2 7" id="KW-0378">Hydrolase</keyword>
<feature type="short sequence motif" description="Q motif" evidence="6">
    <location>
        <begin position="1"/>
        <end position="29"/>
    </location>
</feature>
<feature type="domain" description="Helicase ATP-binding" evidence="9">
    <location>
        <begin position="32"/>
        <end position="206"/>
    </location>
</feature>
<dbReference type="PROSITE" id="PS00039">
    <property type="entry name" value="DEAD_ATP_HELICASE"/>
    <property type="match status" value="1"/>
</dbReference>
<evidence type="ECO:0000259" key="10">
    <source>
        <dbReference type="PROSITE" id="PS51194"/>
    </source>
</evidence>
<sequence length="417" mass="45331">MPFSTLGLDPALLHALDEQGFHTATAIQREAIPAILHGRDLLATARTGSGKTAAYCLPLLQRWQHGRHDGKQPTLLVLLPTRELAQQVGSVLQQLARHLPPPKIVTVYGGVSLNPQLMALRGGADIIVATPGRLLELQANNALRLEQVCTLVLDEADRLLEQGFADELEQVLAELPAQRQTLLFSATFAANVQQLATRLLSDAQRIHIAEQAPDIRQRAIEVDSRQRTPLLCRLIAEQDGARMLVFVASKQGAAELAQTLQREGIRAAALFGELAQGRRERVLENLKDGTLQVIVATDLAARGIDIPALPVVINYDLPRSPQDYTHRIGRTGRAGESGLAISLIDADSRAHFRLIEKRLQLKLPREQLAGFIPTDQPSPRLAAADDNGGIKGKRPSKKDKLRAAAAEAAAQQVAKPD</sequence>
<dbReference type="EMBL" id="BMYP01000023">
    <property type="protein sequence ID" value="GHD78235.1"/>
    <property type="molecule type" value="Genomic_DNA"/>
</dbReference>